<dbReference type="PANTHER" id="PTHR22760">
    <property type="entry name" value="GLYCOSYLTRANSFERASE"/>
    <property type="match status" value="1"/>
</dbReference>
<evidence type="ECO:0000256" key="10">
    <source>
        <dbReference type="RuleBase" id="RU363075"/>
    </source>
</evidence>
<feature type="transmembrane region" description="Helical" evidence="10">
    <location>
        <begin position="175"/>
        <end position="197"/>
    </location>
</feature>
<keyword evidence="4" id="KW-0808">Transferase</keyword>
<proteinExistence type="inferred from homology"/>
<comment type="function">
    <text evidence="9">Mannosyltransferase involved in glycosylphosphatidylinositol-anchor biosynthesis. Transfers the third mannose to Man2-GlcN-acyl-PI during GPI precursor assembly.</text>
</comment>
<evidence type="ECO:0000256" key="1">
    <source>
        <dbReference type="ARBA" id="ARBA00004477"/>
    </source>
</evidence>
<keyword evidence="11" id="KW-0732">Signal</keyword>
<comment type="similarity">
    <text evidence="2">Belongs to the glycosyltransferase 22 family. PIGB subfamily.</text>
</comment>
<dbReference type="InterPro" id="IPR005599">
    <property type="entry name" value="GPI_mannosylTrfase"/>
</dbReference>
<evidence type="ECO:0000256" key="2">
    <source>
        <dbReference type="ARBA" id="ARBA00006065"/>
    </source>
</evidence>
<keyword evidence="7 10" id="KW-1133">Transmembrane helix</keyword>
<evidence type="ECO:0000256" key="3">
    <source>
        <dbReference type="ARBA" id="ARBA00022676"/>
    </source>
</evidence>
<feature type="transmembrane region" description="Helical" evidence="10">
    <location>
        <begin position="361"/>
        <end position="381"/>
    </location>
</feature>
<dbReference type="GO" id="GO:0005789">
    <property type="term" value="C:endoplasmic reticulum membrane"/>
    <property type="evidence" value="ECO:0007669"/>
    <property type="project" value="UniProtKB-SubCell"/>
</dbReference>
<evidence type="ECO:0000256" key="11">
    <source>
        <dbReference type="SAM" id="SignalP"/>
    </source>
</evidence>
<evidence type="ECO:0000256" key="7">
    <source>
        <dbReference type="ARBA" id="ARBA00022989"/>
    </source>
</evidence>
<keyword evidence="3 10" id="KW-0328">Glycosyltransferase</keyword>
<keyword evidence="13" id="KW-1185">Reference proteome</keyword>
<evidence type="ECO:0000313" key="13">
    <source>
        <dbReference type="Proteomes" id="UP001163846"/>
    </source>
</evidence>
<keyword evidence="6 10" id="KW-0256">Endoplasmic reticulum</keyword>
<comment type="subcellular location">
    <subcellularLocation>
        <location evidence="1 10">Endoplasmic reticulum membrane</location>
        <topology evidence="1 10">Multi-pass membrane protein</topology>
    </subcellularLocation>
</comment>
<evidence type="ECO:0000313" key="12">
    <source>
        <dbReference type="EMBL" id="KAJ3836468.1"/>
    </source>
</evidence>
<comment type="caution">
    <text evidence="12">The sequence shown here is derived from an EMBL/GenBank/DDBJ whole genome shotgun (WGS) entry which is preliminary data.</text>
</comment>
<feature type="transmembrane region" description="Helical" evidence="10">
    <location>
        <begin position="264"/>
        <end position="287"/>
    </location>
</feature>
<dbReference type="GO" id="GO:0006506">
    <property type="term" value="P:GPI anchor biosynthetic process"/>
    <property type="evidence" value="ECO:0007669"/>
    <property type="project" value="TreeGrafter"/>
</dbReference>
<accession>A0AA38P513</accession>
<evidence type="ECO:0000256" key="8">
    <source>
        <dbReference type="ARBA" id="ARBA00023136"/>
    </source>
</evidence>
<evidence type="ECO:0000256" key="4">
    <source>
        <dbReference type="ARBA" id="ARBA00022679"/>
    </source>
</evidence>
<comment type="caution">
    <text evidence="10">Lacks conserved residue(s) required for the propagation of feature annotation.</text>
</comment>
<dbReference type="AlphaFoldDB" id="A0AA38P513"/>
<dbReference type="EMBL" id="MU806318">
    <property type="protein sequence ID" value="KAJ3836468.1"/>
    <property type="molecule type" value="Genomic_DNA"/>
</dbReference>
<dbReference type="Proteomes" id="UP001163846">
    <property type="component" value="Unassembled WGS sequence"/>
</dbReference>
<feature type="signal peptide" evidence="11">
    <location>
        <begin position="1"/>
        <end position="18"/>
    </location>
</feature>
<feature type="chain" id="PRO_5041449534" description="Mannosyltransferase" evidence="11">
    <location>
        <begin position="19"/>
        <end position="554"/>
    </location>
</feature>
<evidence type="ECO:0000256" key="6">
    <source>
        <dbReference type="ARBA" id="ARBA00022824"/>
    </source>
</evidence>
<gene>
    <name evidence="12" type="ORF">F5878DRAFT_541321</name>
</gene>
<dbReference type="GO" id="GO:0000026">
    <property type="term" value="F:alpha-1,2-mannosyltransferase activity"/>
    <property type="evidence" value="ECO:0007669"/>
    <property type="project" value="TreeGrafter"/>
</dbReference>
<keyword evidence="5 10" id="KW-0812">Transmembrane</keyword>
<evidence type="ECO:0000256" key="5">
    <source>
        <dbReference type="ARBA" id="ARBA00022692"/>
    </source>
</evidence>
<organism evidence="12 13">
    <name type="scientific">Lentinula raphanica</name>
    <dbReference type="NCBI Taxonomy" id="153919"/>
    <lineage>
        <taxon>Eukaryota</taxon>
        <taxon>Fungi</taxon>
        <taxon>Dikarya</taxon>
        <taxon>Basidiomycota</taxon>
        <taxon>Agaricomycotina</taxon>
        <taxon>Agaricomycetes</taxon>
        <taxon>Agaricomycetidae</taxon>
        <taxon>Agaricales</taxon>
        <taxon>Marasmiineae</taxon>
        <taxon>Omphalotaceae</taxon>
        <taxon>Lentinula</taxon>
    </lineage>
</organism>
<dbReference type="PANTHER" id="PTHR22760:SF4">
    <property type="entry name" value="GPI MANNOSYLTRANSFERASE 3"/>
    <property type="match status" value="1"/>
</dbReference>
<protein>
    <recommendedName>
        <fullName evidence="10">Mannosyltransferase</fullName>
        <ecNumber evidence="10">2.4.1.-</ecNumber>
    </recommendedName>
</protein>
<feature type="transmembrane region" description="Helical" evidence="10">
    <location>
        <begin position="218"/>
        <end position="238"/>
    </location>
</feature>
<name>A0AA38P513_9AGAR</name>
<dbReference type="Pfam" id="PF03901">
    <property type="entry name" value="Glyco_transf_22"/>
    <property type="match status" value="1"/>
</dbReference>
<dbReference type="EC" id="2.4.1.-" evidence="10"/>
<sequence>MLFSSTVAVAFVIRISIALFTRTVFQPDEYFQSLEPAHHLVFGYGHLTWEWLSPQPIRSIVYPAFNVPVYWILKQTSLDAYGKLGDSLIVNSPRVLHGSFAALTDIWLCKLAYRTIGERYITTALFLSLTSFFHALSLSRSLSNSLETSLTTIALAYYPWNDHSAVRIRSDIRKMLLFAALACSVRITNAVIWIFLLPKLLWTIRFNANLVRSTLKDVAITGCIAPTLIFMLDTAYYGQATFTPSSFLYRNLSGVSLFYGDSSWHYYLSQAIPIMTTTSLPFVIDGIWTTIRHAENTSLRTLLGLVSWTIGIYSLAGHKEWRFIHPLLPILHLFAAKSLVDRSAHVIKLDQSTLHNRGIPIRKGFLALLLVTVPVSAWIVLVHCSGPVSVMSYLRSIPETELQGGVVGFLMPCHSTPGHAYLHRPQLANGGLWSLGCEPPLNNQNLSTYRDQTKVFFANPYQYLIDRFPERVDPAFPISPYPSSTPGEIAPNDAWRHEWPRYLVLFGALLDVYGVRQQLVGKGYAEVWKGGRPWEGDSDLRKGGVRVWKYQGTV</sequence>
<reference evidence="12" key="1">
    <citation type="submission" date="2022-08" db="EMBL/GenBank/DDBJ databases">
        <authorList>
            <consortium name="DOE Joint Genome Institute"/>
            <person name="Min B."/>
            <person name="Riley R."/>
            <person name="Sierra-Patev S."/>
            <person name="Naranjo-Ortiz M."/>
            <person name="Looney B."/>
            <person name="Konkel Z."/>
            <person name="Slot J.C."/>
            <person name="Sakamoto Y."/>
            <person name="Steenwyk J.L."/>
            <person name="Rokas A."/>
            <person name="Carro J."/>
            <person name="Camarero S."/>
            <person name="Ferreira P."/>
            <person name="Molpeceres G."/>
            <person name="Ruiz-Duenas F.J."/>
            <person name="Serrano A."/>
            <person name="Henrissat B."/>
            <person name="Drula E."/>
            <person name="Hughes K.W."/>
            <person name="Mata J.L."/>
            <person name="Ishikawa N.K."/>
            <person name="Vargas-Isla R."/>
            <person name="Ushijima S."/>
            <person name="Smith C.A."/>
            <person name="Ahrendt S."/>
            <person name="Andreopoulos W."/>
            <person name="He G."/>
            <person name="Labutti K."/>
            <person name="Lipzen A."/>
            <person name="Ng V."/>
            <person name="Sandor L."/>
            <person name="Barry K."/>
            <person name="Martinez A.T."/>
            <person name="Xiao Y."/>
            <person name="Gibbons J.G."/>
            <person name="Terashima K."/>
            <person name="Hibbett D.S."/>
            <person name="Grigoriev I.V."/>
        </authorList>
    </citation>
    <scope>NUCLEOTIDE SEQUENCE</scope>
    <source>
        <strain evidence="12">TFB9207</strain>
    </source>
</reference>
<evidence type="ECO:0000256" key="9">
    <source>
        <dbReference type="ARBA" id="ARBA00024708"/>
    </source>
</evidence>
<keyword evidence="8 10" id="KW-0472">Membrane</keyword>